<evidence type="ECO:0000259" key="8">
    <source>
        <dbReference type="PROSITE" id="PS51007"/>
    </source>
</evidence>
<feature type="chain" id="PRO_5016333234" evidence="7">
    <location>
        <begin position="34"/>
        <end position="116"/>
    </location>
</feature>
<evidence type="ECO:0000256" key="1">
    <source>
        <dbReference type="ARBA" id="ARBA00022448"/>
    </source>
</evidence>
<evidence type="ECO:0000256" key="2">
    <source>
        <dbReference type="ARBA" id="ARBA00022617"/>
    </source>
</evidence>
<dbReference type="PANTHER" id="PTHR33751">
    <property type="entry name" value="CBB3-TYPE CYTOCHROME C OXIDASE SUBUNIT FIXP"/>
    <property type="match status" value="1"/>
</dbReference>
<name>A0A318H6Y8_9BURK</name>
<dbReference type="GO" id="GO:0046872">
    <property type="term" value="F:metal ion binding"/>
    <property type="evidence" value="ECO:0007669"/>
    <property type="project" value="UniProtKB-KW"/>
</dbReference>
<dbReference type="AlphaFoldDB" id="A0A318H6Y8"/>
<evidence type="ECO:0000313" key="9">
    <source>
        <dbReference type="EMBL" id="PXW93415.1"/>
    </source>
</evidence>
<comment type="caution">
    <text evidence="9">The sequence shown here is derived from an EMBL/GenBank/DDBJ whole genome shotgun (WGS) entry which is preliminary data.</text>
</comment>
<dbReference type="RefSeq" id="WP_110402118.1">
    <property type="nucleotide sequence ID" value="NZ_QJJS01000020.1"/>
</dbReference>
<dbReference type="SUPFAM" id="SSF46626">
    <property type="entry name" value="Cytochrome c"/>
    <property type="match status" value="1"/>
</dbReference>
<dbReference type="InterPro" id="IPR009056">
    <property type="entry name" value="Cyt_c-like_dom"/>
</dbReference>
<keyword evidence="2 6" id="KW-0349">Heme</keyword>
<accession>A0A318H6Y8</accession>
<dbReference type="Gene3D" id="1.10.760.10">
    <property type="entry name" value="Cytochrome c-like domain"/>
    <property type="match status" value="1"/>
</dbReference>
<dbReference type="Pfam" id="PF13442">
    <property type="entry name" value="Cytochrome_CBB3"/>
    <property type="match status" value="1"/>
</dbReference>
<keyword evidence="7" id="KW-0732">Signal</keyword>
<keyword evidence="5 6" id="KW-0408">Iron</keyword>
<dbReference type="PROSITE" id="PS51007">
    <property type="entry name" value="CYTC"/>
    <property type="match status" value="1"/>
</dbReference>
<reference evidence="9 10" key="1">
    <citation type="submission" date="2018-05" db="EMBL/GenBank/DDBJ databases">
        <title>Genomic Encyclopedia of Type Strains, Phase IV (KMG-IV): sequencing the most valuable type-strain genomes for metagenomic binning, comparative biology and taxonomic classification.</title>
        <authorList>
            <person name="Goeker M."/>
        </authorList>
    </citation>
    <scope>NUCLEOTIDE SEQUENCE [LARGE SCALE GENOMIC DNA]</scope>
    <source>
        <strain evidence="9 10">DSM 566</strain>
    </source>
</reference>
<dbReference type="OrthoDB" id="8526831at2"/>
<keyword evidence="10" id="KW-1185">Reference proteome</keyword>
<dbReference type="GO" id="GO:0020037">
    <property type="term" value="F:heme binding"/>
    <property type="evidence" value="ECO:0007669"/>
    <property type="project" value="InterPro"/>
</dbReference>
<evidence type="ECO:0000256" key="3">
    <source>
        <dbReference type="ARBA" id="ARBA00022723"/>
    </source>
</evidence>
<gene>
    <name evidence="9" type="ORF">C7444_12067</name>
</gene>
<keyword evidence="3 6" id="KW-0479">Metal-binding</keyword>
<dbReference type="EMBL" id="QJJS01000020">
    <property type="protein sequence ID" value="PXW93415.1"/>
    <property type="molecule type" value="Genomic_DNA"/>
</dbReference>
<evidence type="ECO:0000256" key="4">
    <source>
        <dbReference type="ARBA" id="ARBA00022982"/>
    </source>
</evidence>
<dbReference type="GO" id="GO:0009055">
    <property type="term" value="F:electron transfer activity"/>
    <property type="evidence" value="ECO:0007669"/>
    <property type="project" value="InterPro"/>
</dbReference>
<feature type="domain" description="Cytochrome c" evidence="8">
    <location>
        <begin position="31"/>
        <end position="116"/>
    </location>
</feature>
<evidence type="ECO:0000256" key="6">
    <source>
        <dbReference type="PROSITE-ProRule" id="PRU00433"/>
    </source>
</evidence>
<protein>
    <submittedName>
        <fullName evidence="9">Cytochrome c553</fullName>
    </submittedName>
</protein>
<evidence type="ECO:0000313" key="10">
    <source>
        <dbReference type="Proteomes" id="UP000247811"/>
    </source>
</evidence>
<dbReference type="InterPro" id="IPR050597">
    <property type="entry name" value="Cytochrome_c_Oxidase_Subunit"/>
</dbReference>
<keyword evidence="4" id="KW-0249">Electron transport</keyword>
<dbReference type="InterPro" id="IPR036909">
    <property type="entry name" value="Cyt_c-like_dom_sf"/>
</dbReference>
<sequence length="116" mass="12278">MSVFLFLRHGHAGLRAARALGLLLLVATGPLQAADAQRLYTRALAATCAQCHGSDGLPVGDGVQPARLAGRPADELLQLLTAFRSGQRPATVMHQITKGYSPQQLEALAAYFSAVR</sequence>
<keyword evidence="1" id="KW-0813">Transport</keyword>
<evidence type="ECO:0000256" key="5">
    <source>
        <dbReference type="ARBA" id="ARBA00023004"/>
    </source>
</evidence>
<dbReference type="PANTHER" id="PTHR33751:SF9">
    <property type="entry name" value="CYTOCHROME C4"/>
    <property type="match status" value="1"/>
</dbReference>
<dbReference type="Proteomes" id="UP000247811">
    <property type="component" value="Unassembled WGS sequence"/>
</dbReference>
<organism evidence="9 10">
    <name type="scientific">Sphaerotilus hippei</name>
    <dbReference type="NCBI Taxonomy" id="744406"/>
    <lineage>
        <taxon>Bacteria</taxon>
        <taxon>Pseudomonadati</taxon>
        <taxon>Pseudomonadota</taxon>
        <taxon>Betaproteobacteria</taxon>
        <taxon>Burkholderiales</taxon>
        <taxon>Sphaerotilaceae</taxon>
        <taxon>Sphaerotilus</taxon>
    </lineage>
</organism>
<proteinExistence type="predicted"/>
<feature type="signal peptide" evidence="7">
    <location>
        <begin position="1"/>
        <end position="33"/>
    </location>
</feature>
<evidence type="ECO:0000256" key="7">
    <source>
        <dbReference type="SAM" id="SignalP"/>
    </source>
</evidence>